<feature type="transmembrane region" description="Helical" evidence="8">
    <location>
        <begin position="52"/>
        <end position="71"/>
    </location>
</feature>
<evidence type="ECO:0000259" key="10">
    <source>
        <dbReference type="Pfam" id="PF19040"/>
    </source>
</evidence>
<feature type="transmembrane region" description="Helical" evidence="8">
    <location>
        <begin position="321"/>
        <end position="340"/>
    </location>
</feature>
<evidence type="ECO:0000256" key="7">
    <source>
        <dbReference type="ARBA" id="ARBA00023315"/>
    </source>
</evidence>
<dbReference type="PANTHER" id="PTHR23028">
    <property type="entry name" value="ACETYLTRANSFERASE"/>
    <property type="match status" value="1"/>
</dbReference>
<evidence type="ECO:0000256" key="8">
    <source>
        <dbReference type="SAM" id="Phobius"/>
    </source>
</evidence>
<feature type="transmembrane region" description="Helical" evidence="8">
    <location>
        <begin position="281"/>
        <end position="300"/>
    </location>
</feature>
<gene>
    <name evidence="11" type="ORF">M6D93_18270</name>
</gene>
<evidence type="ECO:0000256" key="2">
    <source>
        <dbReference type="ARBA" id="ARBA00022475"/>
    </source>
</evidence>
<dbReference type="Gene3D" id="3.40.50.1110">
    <property type="entry name" value="SGNH hydrolase"/>
    <property type="match status" value="1"/>
</dbReference>
<accession>A0ABY4QX03</accession>
<reference evidence="11" key="2">
    <citation type="submission" date="2022-05" db="EMBL/GenBank/DDBJ databases">
        <authorList>
            <person name="Kim J.-S."/>
            <person name="Lee K."/>
            <person name="Suh M."/>
            <person name="Eom M."/>
            <person name="Kim J.-S."/>
            <person name="Kim D.-S."/>
            <person name="Ko S.-H."/>
            <person name="Shin Y."/>
            <person name="Lee J.-S."/>
        </authorList>
    </citation>
    <scope>NUCLEOTIDE SEQUENCE</scope>
    <source>
        <strain evidence="11">N237</strain>
    </source>
</reference>
<feature type="transmembrane region" description="Helical" evidence="8">
    <location>
        <begin position="165"/>
        <end position="183"/>
    </location>
</feature>
<keyword evidence="5 8" id="KW-1133">Transmembrane helix</keyword>
<reference evidence="11" key="1">
    <citation type="journal article" date="2018" name="Int. J. Syst. Evol. Microbiol.">
        <title>Jatrophihabitans telluris sp. nov., isolated from sediment soil of lava forest wetlands and the emended description of the genus Jatrophihabitans.</title>
        <authorList>
            <person name="Lee K.C."/>
            <person name="Suh M.K."/>
            <person name="Eom M.K."/>
            <person name="Kim K.K."/>
            <person name="Kim J.S."/>
            <person name="Kim D.S."/>
            <person name="Ko S.H."/>
            <person name="Shin Y.K."/>
            <person name="Lee J.S."/>
        </authorList>
    </citation>
    <scope>NUCLEOTIDE SEQUENCE</scope>
    <source>
        <strain evidence="11">N237</strain>
    </source>
</reference>
<name>A0ABY4QX03_9ACTN</name>
<feature type="transmembrane region" description="Helical" evidence="8">
    <location>
        <begin position="346"/>
        <end position="366"/>
    </location>
</feature>
<dbReference type="InterPro" id="IPR002656">
    <property type="entry name" value="Acyl_transf_3_dom"/>
</dbReference>
<evidence type="ECO:0000256" key="1">
    <source>
        <dbReference type="ARBA" id="ARBA00004651"/>
    </source>
</evidence>
<comment type="subcellular location">
    <subcellularLocation>
        <location evidence="1">Cell membrane</location>
        <topology evidence="1">Multi-pass membrane protein</topology>
    </subcellularLocation>
</comment>
<dbReference type="GO" id="GO:0016746">
    <property type="term" value="F:acyltransferase activity"/>
    <property type="evidence" value="ECO:0007669"/>
    <property type="project" value="UniProtKB-KW"/>
</dbReference>
<evidence type="ECO:0000313" key="12">
    <source>
        <dbReference type="Proteomes" id="UP001056336"/>
    </source>
</evidence>
<keyword evidence="6 8" id="KW-0472">Membrane</keyword>
<evidence type="ECO:0000259" key="9">
    <source>
        <dbReference type="Pfam" id="PF01757"/>
    </source>
</evidence>
<keyword evidence="3" id="KW-0808">Transferase</keyword>
<feature type="transmembrane region" description="Helical" evidence="8">
    <location>
        <begin position="92"/>
        <end position="114"/>
    </location>
</feature>
<feature type="domain" description="Acyltransferase 3" evidence="9">
    <location>
        <begin position="27"/>
        <end position="362"/>
    </location>
</feature>
<dbReference type="PANTHER" id="PTHR23028:SF53">
    <property type="entry name" value="ACYL_TRANSF_3 DOMAIN-CONTAINING PROTEIN"/>
    <property type="match status" value="1"/>
</dbReference>
<feature type="domain" description="SGNH" evidence="10">
    <location>
        <begin position="504"/>
        <end position="730"/>
    </location>
</feature>
<organism evidence="11 12">
    <name type="scientific">Jatrophihabitans telluris</name>
    <dbReference type="NCBI Taxonomy" id="2038343"/>
    <lineage>
        <taxon>Bacteria</taxon>
        <taxon>Bacillati</taxon>
        <taxon>Actinomycetota</taxon>
        <taxon>Actinomycetes</taxon>
        <taxon>Jatrophihabitantales</taxon>
        <taxon>Jatrophihabitantaceae</taxon>
        <taxon>Jatrophihabitans</taxon>
    </lineage>
</organism>
<dbReference type="Pfam" id="PF01757">
    <property type="entry name" value="Acyl_transf_3"/>
    <property type="match status" value="1"/>
</dbReference>
<keyword evidence="12" id="KW-1185">Reference proteome</keyword>
<keyword evidence="4 8" id="KW-0812">Transmembrane</keyword>
<feature type="transmembrane region" description="Helical" evidence="8">
    <location>
        <begin position="190"/>
        <end position="212"/>
    </location>
</feature>
<dbReference type="EMBL" id="CP097332">
    <property type="protein sequence ID" value="UQX88211.1"/>
    <property type="molecule type" value="Genomic_DNA"/>
</dbReference>
<dbReference type="SUPFAM" id="SSF52266">
    <property type="entry name" value="SGNH hydrolase"/>
    <property type="match status" value="1"/>
</dbReference>
<keyword evidence="7 11" id="KW-0012">Acyltransferase</keyword>
<sequence>MTVALFPRTYVRPPVERSGSATGFRPEVEGLRAVAVLLVVADHLLGRPRGGFIGVDVFFVISGFLITGLLAKERRRTGKISIRAFYERRARRILPAALVVLLATWLAAKLFFFATRAHDTGVDVLWSLGFLANEHFARIGTDYFATNKQPSPVQHFWSLSVEEQFYLFWPILLIVMFALCRRLSSRRAQIVVTACSALMLAALTVLAIRLTQHNRATAYFIAPARAWELAIGAVLALSLAVVAPAGRIRMHWLVREVMMAAGLLLVAVSAVAITADRLFPAPAAAAPAAGVVLVILAGTGSELPWTAWPLINRGSRYVGRVSYSLYLWHWPVIIFLQARLNGSGTYFNLTALLVMAGLTVLSYHFIEEPFRHLNLAQLRALRHWRPQRASHRVHGFTARRAAAYTAFCLVVLSVVAWTIRPNPPVLDFGSDATGAALVGQSSPNGTTTVDPTVLSVPASYSAEIDAALQASRFPALDPSLDKLAGSKVAEWGPCGNVNDATTLAGCTFPAQGTATPKSVAVLGDSIGITWLPALRTLQARGYTVYGMTFGQCPAADLAVKQSVGTDPNFGARCNQHRDWTVAQVARLHPDLVVLASSVETIDRLGDGAKGDAAFAEWRTATASMITRVGKAGAGKTVVLSPPPQGPSLQQCATSAASDPASCVGKLSPSWVGVVGAEKAAAASAGAGYVDTNELFCSANGFCPSFVGTAPVHVDGLHLTQTFSDKIGTMLTDQILTLAP</sequence>
<dbReference type="Pfam" id="PF19040">
    <property type="entry name" value="SGNH"/>
    <property type="match status" value="1"/>
</dbReference>
<proteinExistence type="predicted"/>
<dbReference type="Proteomes" id="UP001056336">
    <property type="component" value="Chromosome"/>
</dbReference>
<dbReference type="InterPro" id="IPR036514">
    <property type="entry name" value="SGNH_hydro_sf"/>
</dbReference>
<dbReference type="InterPro" id="IPR043968">
    <property type="entry name" value="SGNH"/>
</dbReference>
<feature type="transmembrane region" description="Helical" evidence="8">
    <location>
        <begin position="401"/>
        <end position="419"/>
    </location>
</feature>
<feature type="transmembrane region" description="Helical" evidence="8">
    <location>
        <begin position="257"/>
        <end position="275"/>
    </location>
</feature>
<evidence type="ECO:0000256" key="3">
    <source>
        <dbReference type="ARBA" id="ARBA00022679"/>
    </source>
</evidence>
<protein>
    <submittedName>
        <fullName evidence="11">Acyltransferase</fullName>
    </submittedName>
</protein>
<dbReference type="InterPro" id="IPR050879">
    <property type="entry name" value="Acyltransferase_3"/>
</dbReference>
<keyword evidence="2" id="KW-1003">Cell membrane</keyword>
<evidence type="ECO:0000256" key="4">
    <source>
        <dbReference type="ARBA" id="ARBA00022692"/>
    </source>
</evidence>
<evidence type="ECO:0000313" key="11">
    <source>
        <dbReference type="EMBL" id="UQX88211.1"/>
    </source>
</evidence>
<evidence type="ECO:0000256" key="6">
    <source>
        <dbReference type="ARBA" id="ARBA00023136"/>
    </source>
</evidence>
<feature type="transmembrane region" description="Helical" evidence="8">
    <location>
        <begin position="224"/>
        <end position="245"/>
    </location>
</feature>
<evidence type="ECO:0000256" key="5">
    <source>
        <dbReference type="ARBA" id="ARBA00022989"/>
    </source>
</evidence>
<dbReference type="RefSeq" id="WP_249771491.1">
    <property type="nucleotide sequence ID" value="NZ_CP097332.1"/>
</dbReference>